<dbReference type="InterPro" id="IPR011604">
    <property type="entry name" value="PDDEXK-like_dom_sf"/>
</dbReference>
<evidence type="ECO:0000313" key="3">
    <source>
        <dbReference type="Proteomes" id="UP000593567"/>
    </source>
</evidence>
<dbReference type="AlphaFoldDB" id="A0A7J7IU57"/>
<evidence type="ECO:0000313" key="2">
    <source>
        <dbReference type="EMBL" id="KAF6017056.1"/>
    </source>
</evidence>
<dbReference type="GO" id="GO:0006281">
    <property type="term" value="P:DNA repair"/>
    <property type="evidence" value="ECO:0007669"/>
    <property type="project" value="UniProtKB-ARBA"/>
</dbReference>
<dbReference type="EMBL" id="VXIV02003435">
    <property type="protein sequence ID" value="KAF6017056.1"/>
    <property type="molecule type" value="Genomic_DNA"/>
</dbReference>
<dbReference type="SUPFAM" id="SSF52980">
    <property type="entry name" value="Restriction endonuclease-like"/>
    <property type="match status" value="1"/>
</dbReference>
<protein>
    <submittedName>
        <fullName evidence="2">Uncharacterized protein</fullName>
    </submittedName>
</protein>
<dbReference type="Proteomes" id="UP000593567">
    <property type="component" value="Unassembled WGS sequence"/>
</dbReference>
<name>A0A7J7IU57_BUGNE</name>
<dbReference type="Gene3D" id="3.90.320.10">
    <property type="match status" value="2"/>
</dbReference>
<gene>
    <name evidence="2" type="ORF">EB796_024635</name>
</gene>
<proteinExistence type="predicted"/>
<evidence type="ECO:0000256" key="1">
    <source>
        <dbReference type="SAM" id="MobiDB-lite"/>
    </source>
</evidence>
<accession>A0A7J7IU57</accession>
<feature type="region of interest" description="Disordered" evidence="1">
    <location>
        <begin position="1"/>
        <end position="26"/>
    </location>
</feature>
<keyword evidence="3" id="KW-1185">Reference proteome</keyword>
<sequence>MSEAGPSGSGNPNVTRDTKHGRTYEGEGLRAAEAELIEVKISRNTKRLQISNNKTVIPDGLTVDGTPVEVKCPNPKKGESSLLDMIRIKKSQFYINFTFNKSHDVYNQIQEQIHATGKEKGYLAVHYNDGNGKHETIIVPVPRDQDRINKLLLEEEEKPIWDIRYLFSSDRKPHCSDASITVENHERKGFKAASWELNGEIRSLIFHNRKVTLDALTKSGEPVVLKCVKPTNNESGLLNMIKERKNNFCITFTVRKGHYVYKQVQKQIHATKKKKGYLVVHYNDELSKESTVVIEVPRDQECIDKLKGN</sequence>
<dbReference type="InterPro" id="IPR011335">
    <property type="entry name" value="Restrct_endonuc-II-like"/>
</dbReference>
<feature type="compositionally biased region" description="Basic and acidic residues" evidence="1">
    <location>
        <begin position="16"/>
        <end position="26"/>
    </location>
</feature>
<comment type="caution">
    <text evidence="2">The sequence shown here is derived from an EMBL/GenBank/DDBJ whole genome shotgun (WGS) entry which is preliminary data.</text>
</comment>
<reference evidence="2" key="1">
    <citation type="submission" date="2020-06" db="EMBL/GenBank/DDBJ databases">
        <title>Draft genome of Bugula neritina, a colonial animal packing powerful symbionts and potential medicines.</title>
        <authorList>
            <person name="Rayko M."/>
        </authorList>
    </citation>
    <scope>NUCLEOTIDE SEQUENCE [LARGE SCALE GENOMIC DNA]</scope>
    <source>
        <strain evidence="2">Kwan_BN1</strain>
    </source>
</reference>
<dbReference type="OrthoDB" id="421276at2759"/>
<organism evidence="2 3">
    <name type="scientific">Bugula neritina</name>
    <name type="common">Brown bryozoan</name>
    <name type="synonym">Sertularia neritina</name>
    <dbReference type="NCBI Taxonomy" id="10212"/>
    <lineage>
        <taxon>Eukaryota</taxon>
        <taxon>Metazoa</taxon>
        <taxon>Spiralia</taxon>
        <taxon>Lophotrochozoa</taxon>
        <taxon>Bryozoa</taxon>
        <taxon>Gymnolaemata</taxon>
        <taxon>Cheilostomatida</taxon>
        <taxon>Flustrina</taxon>
        <taxon>Buguloidea</taxon>
        <taxon>Bugulidae</taxon>
        <taxon>Bugula</taxon>
    </lineage>
</organism>